<evidence type="ECO:0000313" key="2">
    <source>
        <dbReference type="Proteomes" id="UP001521137"/>
    </source>
</evidence>
<organism evidence="1 2">
    <name type="scientific">Paraglaciecola algarum</name>
    <dbReference type="NCBI Taxonomy" id="3050085"/>
    <lineage>
        <taxon>Bacteria</taxon>
        <taxon>Pseudomonadati</taxon>
        <taxon>Pseudomonadota</taxon>
        <taxon>Gammaproteobacteria</taxon>
        <taxon>Alteromonadales</taxon>
        <taxon>Alteromonadaceae</taxon>
        <taxon>Paraglaciecola</taxon>
    </lineage>
</organism>
<comment type="caution">
    <text evidence="1">The sequence shown here is derived from an EMBL/GenBank/DDBJ whole genome shotgun (WGS) entry which is preliminary data.</text>
</comment>
<accession>A0ABS9DAI3</accession>
<dbReference type="Proteomes" id="UP001521137">
    <property type="component" value="Unassembled WGS sequence"/>
</dbReference>
<dbReference type="Gene3D" id="3.40.190.10">
    <property type="entry name" value="Periplasmic binding protein-like II"/>
    <property type="match status" value="2"/>
</dbReference>
<dbReference type="EMBL" id="JAKGAS010000011">
    <property type="protein sequence ID" value="MCF2949840.1"/>
    <property type="molecule type" value="Genomic_DNA"/>
</dbReference>
<dbReference type="SUPFAM" id="SSF53850">
    <property type="entry name" value="Periplasmic binding protein-like II"/>
    <property type="match status" value="1"/>
</dbReference>
<gene>
    <name evidence="1" type="ORF">L0668_17105</name>
</gene>
<proteinExistence type="predicted"/>
<evidence type="ECO:0000313" key="1">
    <source>
        <dbReference type="EMBL" id="MCF2949840.1"/>
    </source>
</evidence>
<protein>
    <submittedName>
        <fullName evidence="1">Transporter substrate-binding domain-containing protein</fullName>
    </submittedName>
</protein>
<reference evidence="1 2" key="1">
    <citation type="submission" date="2022-01" db="EMBL/GenBank/DDBJ databases">
        <title>Paraglaciecola sp. G1-23.</title>
        <authorList>
            <person name="Jin M.S."/>
            <person name="Han D.M."/>
            <person name="Kim H.M."/>
            <person name="Jeon C.O."/>
        </authorList>
    </citation>
    <scope>NUCLEOTIDE SEQUENCE [LARGE SCALE GENOMIC DNA]</scope>
    <source>
        <strain evidence="1 2">G1-23</strain>
    </source>
</reference>
<name>A0ABS9DAI3_9ALTE</name>
<dbReference type="RefSeq" id="WP_235313939.1">
    <property type="nucleotide sequence ID" value="NZ_JAKGAS010000011.1"/>
</dbReference>
<sequence>MNKRHSDKDTRSNYPYAVLNKALEVSAKQYGEFEVLVAKHLLPNNRTVELLEDGKLLNVIMVVTTPEWEKKTIPIRIPLRFGVLAYRLLAIHKDNQIKFESVVTIDDLKKFTVGLHRNWATWDIMTHLNFKVGSGYSYEALFGMLDKGRFDYLPRGIHEIYDELEIRKSEYPDLVVEPKIALYIPAPFYMFVSPKHPHLAVRLTTGLETMLSDGTLKAMFDKHYSQSIKKANLSERTIINIGNPLLPPETPLDRKELWLDINSYK</sequence>
<keyword evidence="2" id="KW-1185">Reference proteome</keyword>